<dbReference type="InterPro" id="IPR000524">
    <property type="entry name" value="Tscrpt_reg_HTH_GntR"/>
</dbReference>
<dbReference type="InterPro" id="IPR028978">
    <property type="entry name" value="Chorismate_lyase_/UTRA_dom_sf"/>
</dbReference>
<sequence length="251" mass="26495">MTSSGDLSAELRQRITAGELAVGSKLPTNAQLMAKHGVSKATVTKAIATLADEGLVYSSKRAGTIVRSTSPIALPLSRYGQVLAPGGAKGPWETATAALGLNGHMKFVSVERVRADSSLAVLLDLCEGDELVYRVRQAVILPSDVVQLQHSWYPASIAEAAGLDRDGKVVGGVYGALTGAGHQPTRASETVSARMPTEDEAAQLRIGGRVWVIAIERLTRDAQGRALEVMRAVAPADRLQLTYDDLPLTEG</sequence>
<dbReference type="Proteomes" id="UP001432312">
    <property type="component" value="Plasmid unnamed1"/>
</dbReference>
<evidence type="ECO:0000256" key="3">
    <source>
        <dbReference type="ARBA" id="ARBA00023163"/>
    </source>
</evidence>
<evidence type="ECO:0000313" key="5">
    <source>
        <dbReference type="EMBL" id="WUN84568.1"/>
    </source>
</evidence>
<name>A0ABZ1QPC4_9ACTN</name>
<dbReference type="InterPro" id="IPR011663">
    <property type="entry name" value="UTRA"/>
</dbReference>
<dbReference type="PROSITE" id="PS50949">
    <property type="entry name" value="HTH_GNTR"/>
    <property type="match status" value="1"/>
</dbReference>
<dbReference type="InterPro" id="IPR036390">
    <property type="entry name" value="WH_DNA-bd_sf"/>
</dbReference>
<geneLocation type="plasmid" evidence="5 6">
    <name>unnamed1</name>
</geneLocation>
<dbReference type="SMART" id="SM00866">
    <property type="entry name" value="UTRA"/>
    <property type="match status" value="1"/>
</dbReference>
<dbReference type="SUPFAM" id="SSF46785">
    <property type="entry name" value="Winged helix' DNA-binding domain"/>
    <property type="match status" value="1"/>
</dbReference>
<dbReference type="GeneID" id="95502231"/>
<dbReference type="InterPro" id="IPR036388">
    <property type="entry name" value="WH-like_DNA-bd_sf"/>
</dbReference>
<organism evidence="5 6">
    <name type="scientific">Streptomyces erythrochromogenes</name>
    <dbReference type="NCBI Taxonomy" id="285574"/>
    <lineage>
        <taxon>Bacteria</taxon>
        <taxon>Bacillati</taxon>
        <taxon>Actinomycetota</taxon>
        <taxon>Actinomycetes</taxon>
        <taxon>Kitasatosporales</taxon>
        <taxon>Streptomycetaceae</taxon>
        <taxon>Streptomyces</taxon>
    </lineage>
</organism>
<dbReference type="CDD" id="cd07377">
    <property type="entry name" value="WHTH_GntR"/>
    <property type="match status" value="1"/>
</dbReference>
<keyword evidence="3" id="KW-0804">Transcription</keyword>
<dbReference type="PRINTS" id="PR00035">
    <property type="entry name" value="HTHGNTR"/>
</dbReference>
<keyword evidence="5" id="KW-0614">Plasmid</keyword>
<keyword evidence="1" id="KW-0805">Transcription regulation</keyword>
<dbReference type="InterPro" id="IPR050679">
    <property type="entry name" value="Bact_HTH_transcr_reg"/>
</dbReference>
<evidence type="ECO:0000259" key="4">
    <source>
        <dbReference type="PROSITE" id="PS50949"/>
    </source>
</evidence>
<accession>A0ABZ1QPC4</accession>
<feature type="domain" description="HTH gntR-type" evidence="4">
    <location>
        <begin position="1"/>
        <end position="69"/>
    </location>
</feature>
<keyword evidence="6" id="KW-1185">Reference proteome</keyword>
<dbReference type="EMBL" id="CP108037">
    <property type="protein sequence ID" value="WUN84568.1"/>
    <property type="molecule type" value="Genomic_DNA"/>
</dbReference>
<dbReference type="Gene3D" id="3.40.1410.10">
    <property type="entry name" value="Chorismate lyase-like"/>
    <property type="match status" value="1"/>
</dbReference>
<reference evidence="5" key="1">
    <citation type="submission" date="2022-10" db="EMBL/GenBank/DDBJ databases">
        <title>The complete genomes of actinobacterial strains from the NBC collection.</title>
        <authorList>
            <person name="Joergensen T.S."/>
            <person name="Alvarez Arevalo M."/>
            <person name="Sterndorff E.B."/>
            <person name="Faurdal D."/>
            <person name="Vuksanovic O."/>
            <person name="Mourched A.-S."/>
            <person name="Charusanti P."/>
            <person name="Shaw S."/>
            <person name="Blin K."/>
            <person name="Weber T."/>
        </authorList>
    </citation>
    <scope>NUCLEOTIDE SEQUENCE</scope>
    <source>
        <strain evidence="5">NBC_00303</strain>
        <plasmid evidence="5">unnamed1</plasmid>
    </source>
</reference>
<dbReference type="Pfam" id="PF07702">
    <property type="entry name" value="UTRA"/>
    <property type="match status" value="1"/>
</dbReference>
<gene>
    <name evidence="5" type="ORF">OHA91_39290</name>
</gene>
<dbReference type="SUPFAM" id="SSF64288">
    <property type="entry name" value="Chorismate lyase-like"/>
    <property type="match status" value="1"/>
</dbReference>
<dbReference type="PANTHER" id="PTHR44846:SF17">
    <property type="entry name" value="GNTR-FAMILY TRANSCRIPTIONAL REGULATOR"/>
    <property type="match status" value="1"/>
</dbReference>
<evidence type="ECO:0000256" key="2">
    <source>
        <dbReference type="ARBA" id="ARBA00023125"/>
    </source>
</evidence>
<keyword evidence="2" id="KW-0238">DNA-binding</keyword>
<dbReference type="RefSeq" id="WP_328741291.1">
    <property type="nucleotide sequence ID" value="NZ_CP108037.1"/>
</dbReference>
<dbReference type="SMART" id="SM00345">
    <property type="entry name" value="HTH_GNTR"/>
    <property type="match status" value="1"/>
</dbReference>
<evidence type="ECO:0000313" key="6">
    <source>
        <dbReference type="Proteomes" id="UP001432312"/>
    </source>
</evidence>
<proteinExistence type="predicted"/>
<dbReference type="Pfam" id="PF00392">
    <property type="entry name" value="GntR"/>
    <property type="match status" value="1"/>
</dbReference>
<protein>
    <submittedName>
        <fullName evidence="5">GntR family transcriptional regulator</fullName>
    </submittedName>
</protein>
<evidence type="ECO:0000256" key="1">
    <source>
        <dbReference type="ARBA" id="ARBA00023015"/>
    </source>
</evidence>
<dbReference type="Gene3D" id="1.10.10.10">
    <property type="entry name" value="Winged helix-like DNA-binding domain superfamily/Winged helix DNA-binding domain"/>
    <property type="match status" value="1"/>
</dbReference>
<dbReference type="PANTHER" id="PTHR44846">
    <property type="entry name" value="MANNOSYL-D-GLYCERATE TRANSPORT/METABOLISM SYSTEM REPRESSOR MNGR-RELATED"/>
    <property type="match status" value="1"/>
</dbReference>